<keyword evidence="2" id="KW-1133">Transmembrane helix</keyword>
<feature type="transmembrane region" description="Helical" evidence="2">
    <location>
        <begin position="52"/>
        <end position="71"/>
    </location>
</feature>
<evidence type="ECO:0000256" key="2">
    <source>
        <dbReference type="SAM" id="Phobius"/>
    </source>
</evidence>
<dbReference type="Proteomes" id="UP001460270">
    <property type="component" value="Unassembled WGS sequence"/>
</dbReference>
<feature type="region of interest" description="Disordered" evidence="1">
    <location>
        <begin position="1"/>
        <end position="20"/>
    </location>
</feature>
<reference evidence="4" key="1">
    <citation type="submission" date="2024-04" db="EMBL/GenBank/DDBJ databases">
        <title>Salinicola lusitanus LLJ914,a marine bacterium isolated from the Okinawa Trough.</title>
        <authorList>
            <person name="Li J."/>
        </authorList>
    </citation>
    <scope>NUCLEOTIDE SEQUENCE [LARGE SCALE GENOMIC DNA]</scope>
</reference>
<name>A0AAW0MPA1_9GOBI</name>
<evidence type="ECO:0000313" key="3">
    <source>
        <dbReference type="EMBL" id="KAK7881910.1"/>
    </source>
</evidence>
<dbReference type="EMBL" id="JBBPFD010000021">
    <property type="protein sequence ID" value="KAK7881910.1"/>
    <property type="molecule type" value="Genomic_DNA"/>
</dbReference>
<dbReference type="AlphaFoldDB" id="A0AAW0MPA1"/>
<organism evidence="3 4">
    <name type="scientific">Mugilogobius chulae</name>
    <name type="common">yellowstripe goby</name>
    <dbReference type="NCBI Taxonomy" id="88201"/>
    <lineage>
        <taxon>Eukaryota</taxon>
        <taxon>Metazoa</taxon>
        <taxon>Chordata</taxon>
        <taxon>Craniata</taxon>
        <taxon>Vertebrata</taxon>
        <taxon>Euteleostomi</taxon>
        <taxon>Actinopterygii</taxon>
        <taxon>Neopterygii</taxon>
        <taxon>Teleostei</taxon>
        <taxon>Neoteleostei</taxon>
        <taxon>Acanthomorphata</taxon>
        <taxon>Gobiaria</taxon>
        <taxon>Gobiiformes</taxon>
        <taxon>Gobioidei</taxon>
        <taxon>Gobiidae</taxon>
        <taxon>Gobionellinae</taxon>
        <taxon>Mugilogobius</taxon>
    </lineage>
</organism>
<keyword evidence="4" id="KW-1185">Reference proteome</keyword>
<comment type="caution">
    <text evidence="3">The sequence shown here is derived from an EMBL/GenBank/DDBJ whole genome shotgun (WGS) entry which is preliminary data.</text>
</comment>
<sequence>WKEKGRCQEESGPRSSEREEIRLAEAAVERETEEPRRPAVSLWQRFSLNLDLGFVAVLWVCFVEPAALSLSSGGVMEVINSATDRVQKIDSWPMALQLYCIFRLILGVKWESYLIRAMRLQWSVGRRCEVARLLLIVFHWADLAHFQLGVIDTWPQWDF</sequence>
<proteinExistence type="predicted"/>
<accession>A0AAW0MPA1</accession>
<evidence type="ECO:0000256" key="1">
    <source>
        <dbReference type="SAM" id="MobiDB-lite"/>
    </source>
</evidence>
<evidence type="ECO:0000313" key="4">
    <source>
        <dbReference type="Proteomes" id="UP001460270"/>
    </source>
</evidence>
<protein>
    <submittedName>
        <fullName evidence="3">Uncharacterized protein</fullName>
    </submittedName>
</protein>
<feature type="non-terminal residue" evidence="3">
    <location>
        <position position="1"/>
    </location>
</feature>
<keyword evidence="2" id="KW-0472">Membrane</keyword>
<keyword evidence="2" id="KW-0812">Transmembrane</keyword>
<gene>
    <name evidence="3" type="ORF">WMY93_028084</name>
</gene>